<dbReference type="GO" id="GO:0031991">
    <property type="term" value="P:regulation of actomyosin contractile ring contraction"/>
    <property type="evidence" value="ECO:0007669"/>
    <property type="project" value="TreeGrafter"/>
</dbReference>
<dbReference type="InterPro" id="IPR035899">
    <property type="entry name" value="DBL_dom_sf"/>
</dbReference>
<feature type="compositionally biased region" description="Basic and acidic residues" evidence="1">
    <location>
        <begin position="1353"/>
        <end position="1366"/>
    </location>
</feature>
<dbReference type="PROSITE" id="PS50010">
    <property type="entry name" value="DH_2"/>
    <property type="match status" value="1"/>
</dbReference>
<feature type="region of interest" description="Disordered" evidence="1">
    <location>
        <begin position="1480"/>
        <end position="1505"/>
    </location>
</feature>
<dbReference type="SUPFAM" id="SSF48065">
    <property type="entry name" value="DBL homology domain (DH-domain)"/>
    <property type="match status" value="1"/>
</dbReference>
<evidence type="ECO:0000256" key="1">
    <source>
        <dbReference type="SAM" id="MobiDB-lite"/>
    </source>
</evidence>
<dbReference type="PANTHER" id="PTHR22834">
    <property type="entry name" value="NUCLEAR FUSION PROTEIN FUS2"/>
    <property type="match status" value="1"/>
</dbReference>
<dbReference type="InterPro" id="IPR000219">
    <property type="entry name" value="DH_dom"/>
</dbReference>
<evidence type="ECO:0000313" key="4">
    <source>
        <dbReference type="Proteomes" id="UP000799444"/>
    </source>
</evidence>
<dbReference type="InterPro" id="IPR057454">
    <property type="entry name" value="Bud3_C"/>
</dbReference>
<dbReference type="Pfam" id="PF00621">
    <property type="entry name" value="RhoGEF"/>
    <property type="match status" value="1"/>
</dbReference>
<reference evidence="3" key="1">
    <citation type="journal article" date="2020" name="Stud. Mycol.">
        <title>101 Dothideomycetes genomes: a test case for predicting lifestyles and emergence of pathogens.</title>
        <authorList>
            <person name="Haridas S."/>
            <person name="Albert R."/>
            <person name="Binder M."/>
            <person name="Bloem J."/>
            <person name="Labutti K."/>
            <person name="Salamov A."/>
            <person name="Andreopoulos B."/>
            <person name="Baker S."/>
            <person name="Barry K."/>
            <person name="Bills G."/>
            <person name="Bluhm B."/>
            <person name="Cannon C."/>
            <person name="Castanera R."/>
            <person name="Culley D."/>
            <person name="Daum C."/>
            <person name="Ezra D."/>
            <person name="Gonzalez J."/>
            <person name="Henrissat B."/>
            <person name="Kuo A."/>
            <person name="Liang C."/>
            <person name="Lipzen A."/>
            <person name="Lutzoni F."/>
            <person name="Magnuson J."/>
            <person name="Mondo S."/>
            <person name="Nolan M."/>
            <person name="Ohm R."/>
            <person name="Pangilinan J."/>
            <person name="Park H.-J."/>
            <person name="Ramirez L."/>
            <person name="Alfaro M."/>
            <person name="Sun H."/>
            <person name="Tritt A."/>
            <person name="Yoshinaga Y."/>
            <person name="Zwiers L.-H."/>
            <person name="Turgeon B."/>
            <person name="Goodwin S."/>
            <person name="Spatafora J."/>
            <person name="Crous P."/>
            <person name="Grigoriev I."/>
        </authorList>
    </citation>
    <scope>NUCLEOTIDE SEQUENCE</scope>
    <source>
        <strain evidence="3">CBS 125425</strain>
    </source>
</reference>
<evidence type="ECO:0000259" key="2">
    <source>
        <dbReference type="PROSITE" id="PS50010"/>
    </source>
</evidence>
<gene>
    <name evidence="3" type="ORF">EJ04DRAFT_512094</name>
</gene>
<organism evidence="3 4">
    <name type="scientific">Polyplosphaeria fusca</name>
    <dbReference type="NCBI Taxonomy" id="682080"/>
    <lineage>
        <taxon>Eukaryota</taxon>
        <taxon>Fungi</taxon>
        <taxon>Dikarya</taxon>
        <taxon>Ascomycota</taxon>
        <taxon>Pezizomycotina</taxon>
        <taxon>Dothideomycetes</taxon>
        <taxon>Pleosporomycetidae</taxon>
        <taxon>Pleosporales</taxon>
        <taxon>Tetraplosphaeriaceae</taxon>
        <taxon>Polyplosphaeria</taxon>
    </lineage>
</organism>
<feature type="compositionally biased region" description="Polar residues" evidence="1">
    <location>
        <begin position="1041"/>
        <end position="1054"/>
    </location>
</feature>
<proteinExistence type="predicted"/>
<dbReference type="EMBL" id="ML996141">
    <property type="protein sequence ID" value="KAF2734935.1"/>
    <property type="molecule type" value="Genomic_DNA"/>
</dbReference>
<protein>
    <recommendedName>
        <fullName evidence="2">DH domain-containing protein</fullName>
    </recommendedName>
</protein>
<sequence length="1524" mass="168056">MVVVTPEPAALSATDLSLFYTTDELLSNSPVLIFYGPTSTSTQATHSRIQAHVFTPAGLQNFARLIISPTAPFYNAVTCLPREEQGDEICRGLAFSLCKYYAELPVDIKNAWEDHYGPQGRLPSAPKPFSESHAAMVAARMVKVDNVEDVIIDVRHALGEQTLSWLDLDVVLPHGSIQKLDTARESMQFDEPEDHLLQQRYGSYAPIVKLFGEAAFLPTSKLRRAPSKPTALNRSLSFSRKQKENLRRELCELLDTEENYVSKVYDLVHSVAVDFREKARLRSTTSSSPSEQALKGLFPPSLDKILEVNSTFLDAMRVILEETENDAIEDIEKATDDVFVAPLRGQNNPPDVTGAVAVANALVEWFPKFGDCYTEYVGAHADFSQFLKVFMKDTASSFSRRVHETGEQRLMSMLIEPVQRLPRYNLYIDNIVKQLPVRHPAIKTFLKARDIISEICSRDGPSTQQIKVLDRLRKMVFSWPPSCNPHGRLITAIDFVELSPPYHGELVGPGTTSGIFLLFPDVLIMLHKPNGCAITARSVVADLDNPKFAETFSGSAELIFHQQLRLPDVLLSEHSEGSILQVLSSTPVFSQPGRPRSRDRQNIGIRMFYLQGAYEGKAQKCVEEITKARVEGRFAEAERESHKWEVRSLPGNLSLFSAVFEDAAGEAVEGRKEPAKVQIVVDPTNTSPQASLGNNGVELIMQISTLEDGLFLLESTGVNSYSSRDKLTNVEFLPVLTKRLGNFFQTRNSIRNPSLSEAYLFRNQQILKALKVQQDGLDEGQESKSRPHSPVKMLSNLFGGSVGKEGGARKLQRNPPSMGDVPRMAPPLPPAPSRTHSRDGELSRPTSSNKMIGFNASGAPTDSLVKLEETMATLIMALHARKGNIVGRSVRARAVADELLVNEVYNSLLENPNNLDLAAQSSVDVLFAAFEKFLNIGWREKMGPVISQATLVSLQSKSDSMYPGEFEDFFRTTIGEMAPQNQRSLRGIIKLLAELLDGTGNDGDRGILTAAFAEMLVVEGNPNDFISLIDRLIQDIDALFSPQQSGNNTPNYGSVDSKGRSTTTGSVTSNTSLRKRFGLSTLTRENSKSEHESKVGSLWRSLSKNSQGTDVQPSSISKAGPASLGRSNSTDMNIRMSPKRPSSRDRPTVLGAFPFENNQSPHTRGYLGAALGTIGEVPHTVGPPRKKRRSSLSDLKTLQDLDDTPTWSPQVTPRRPDSSHRHTRQSSADPQTPSRSTPSPAKHSSIPTPSRLGSPVRKENSPANILDRSGSVRPKSTSGDRDQVTIKSYTPTKKRTESVSGIPMLKPVPSGLSERPTSGNTVKKPPTTPRSLGKASGANVNPPKKLRMQSPQKLRERLQNQQRDIESASTDLQSELNAIGQELSQTRMPRLTAQTSAPPSAASAANRALEARLATLEKHLKSTLESLSGKATQISADVDSSLKVSESRAKHLDQLYRDMNAENEALYARFNEELEKVERSVRKGKGNEEVDRRMKASEEESARLRKENARLKREVAGLKAQIRE</sequence>
<dbReference type="Pfam" id="PF25351">
    <property type="entry name" value="PH_BUD3_C"/>
    <property type="match status" value="1"/>
</dbReference>
<feature type="compositionally biased region" description="Low complexity" evidence="1">
    <location>
        <begin position="1060"/>
        <end position="1072"/>
    </location>
</feature>
<dbReference type="GO" id="GO:0005085">
    <property type="term" value="F:guanyl-nucleotide exchange factor activity"/>
    <property type="evidence" value="ECO:0007669"/>
    <property type="project" value="InterPro"/>
</dbReference>
<dbReference type="GO" id="GO:0032955">
    <property type="term" value="P:regulation of division septum assembly"/>
    <property type="evidence" value="ECO:0007669"/>
    <property type="project" value="TreeGrafter"/>
</dbReference>
<dbReference type="SMART" id="SM00325">
    <property type="entry name" value="RhoGEF"/>
    <property type="match status" value="1"/>
</dbReference>
<feature type="region of interest" description="Disordered" evidence="1">
    <location>
        <begin position="1041"/>
        <end position="1370"/>
    </location>
</feature>
<dbReference type="GO" id="GO:0005737">
    <property type="term" value="C:cytoplasm"/>
    <property type="evidence" value="ECO:0007669"/>
    <property type="project" value="TreeGrafter"/>
</dbReference>
<accession>A0A9P4R0Q5</accession>
<keyword evidence="4" id="KW-1185">Reference proteome</keyword>
<evidence type="ECO:0000313" key="3">
    <source>
        <dbReference type="EMBL" id="KAF2734935.1"/>
    </source>
</evidence>
<dbReference type="Proteomes" id="UP000799444">
    <property type="component" value="Unassembled WGS sequence"/>
</dbReference>
<dbReference type="PANTHER" id="PTHR22834:SF21">
    <property type="entry name" value="GUANYL NUCLEOTIDE EXCHANGE FACTOR, PUTATIVE (AFU_ORTHOLOGUE AFUA_5G11890)-RELATED"/>
    <property type="match status" value="1"/>
</dbReference>
<feature type="region of interest" description="Disordered" evidence="1">
    <location>
        <begin position="777"/>
        <end position="855"/>
    </location>
</feature>
<feature type="compositionally biased region" description="Polar residues" evidence="1">
    <location>
        <begin position="1100"/>
        <end position="1117"/>
    </location>
</feature>
<feature type="domain" description="DH" evidence="2">
    <location>
        <begin position="245"/>
        <end position="462"/>
    </location>
</feature>
<dbReference type="Gene3D" id="1.20.900.10">
    <property type="entry name" value="Dbl homology (DH) domain"/>
    <property type="match status" value="1"/>
</dbReference>
<dbReference type="InterPro" id="IPR051492">
    <property type="entry name" value="Dynamin-Rho_GEF"/>
</dbReference>
<name>A0A9P4R0Q5_9PLEO</name>
<feature type="compositionally biased region" description="Basic and acidic residues" evidence="1">
    <location>
        <begin position="1085"/>
        <end position="1094"/>
    </location>
</feature>
<feature type="compositionally biased region" description="Polar residues" evidence="1">
    <location>
        <begin position="1225"/>
        <end position="1239"/>
    </location>
</feature>
<dbReference type="OrthoDB" id="4066896at2759"/>
<comment type="caution">
    <text evidence="3">The sequence shown here is derived from an EMBL/GenBank/DDBJ whole genome shotgun (WGS) entry which is preliminary data.</text>
</comment>